<dbReference type="Proteomes" id="UP000828922">
    <property type="component" value="Linkage Group LG07"/>
</dbReference>
<sequence length="961" mass="103765">MAQARVGAKGMGRLSGGKGVVLIELKNRILAALNKLSDRDTQQLAVEDLERLAQGLTPEGLALFLACLYDTDAQQKSVVRRECIKLLGTLATLHRDLLASHLPKMVANIVRRLKDPDSNIRDACVDTIGILASQTGRGIEAGTSLNVFVKPLFEALGEQHRNLQVGASLCMARVIDCTTDPDPPTLQLLCPRIAKLLGGSNFMGRAALLTTIASLSQVPGVVTGPVLATMITCVLEELENTEWAARKAAADTLTCMANALGPSLNIFRTPCTTALQNCRFDKVKPVRDSVAEALLSWKKIPDTSNLQSLPQPSPAAKGKLVGKSDCGITARSSELDAPPLILGDLKFSSSLLKSRAQVNASFPVSTTHMKSIPERSGSSLKKRSPALCTKNPDFFRKLENASRNTELRASGDWQVEVATPQGASFSGLSPHQGSSTMGYMNGGVLDHQNDGIDDTSPFANGFGGFVNPNEATYMELCIETDPGKQSSEVAEKSKFTTMRGAGLKKTPIPEHSEEGSILTDVAQPPSDVEQTSWDASVPVTSPNSSNGSFADAVASSTETTTTPDWTMVYNHLQNIERQQCSMMGMLQEFMVNVYENMQGLEGRVQRLEQAVDGRAQSASMPVDRLPDGSSPTLGVTSSRSLGELLAGADSLNSKIKKGSSWKPMFGERVTEAKNFRGGSREPSQRNGESGSEQWDEFVCGVGSQIGRPPENPVTETSQQDGLQASSEQGLKTRQVVNRRVSNRSSGPSMRQGEGPSARSVWKASKDEETLAAIRGAPHDKPSPGQSDTSSEYKSEFRVDYKDEPKTDRKTITGNKDAGDPFWVLWSRALESVHANDLDGAYLEILGSGDELLLVRMMGHTGPVLQQLASTTVLQLVWTITQLLQQQSFLDCILPWIQQVSDLTASNGADCLELSEEVKKDLVLSLQDASAMDFAEGWMGNMVEQLFVQLSSLWSIDSSIPE</sequence>
<dbReference type="EMBL" id="CM038913">
    <property type="protein sequence ID" value="KAH9558015.1"/>
    <property type="molecule type" value="Genomic_DNA"/>
</dbReference>
<comment type="caution">
    <text evidence="1">The sequence shown here is derived from an EMBL/GenBank/DDBJ whole genome shotgun (WGS) entry which is preliminary data.</text>
</comment>
<protein>
    <submittedName>
        <fullName evidence="1">Uncharacterized protein</fullName>
    </submittedName>
</protein>
<name>A0ACB8HQH3_9BRYO</name>
<reference evidence="2" key="1">
    <citation type="journal article" date="2022" name="New Phytol.">
        <title>Phylogenomic structure and speciation in an emerging model: the Sphagnum magellanicum complex (Bryophyta).</title>
        <authorList>
            <person name="Shaw A.J."/>
            <person name="Piatkowski B."/>
            <person name="Duffy A.M."/>
            <person name="Aguero B."/>
            <person name="Imwattana K."/>
            <person name="Nieto-Lugilde M."/>
            <person name="Healey A."/>
            <person name="Weston D.J."/>
            <person name="Patel M.N."/>
            <person name="Schmutz J."/>
            <person name="Grimwood J."/>
            <person name="Yavitt J.B."/>
            <person name="Hassel K."/>
            <person name="Stenoien H.K."/>
            <person name="Flatberg K.I."/>
            <person name="Bickford C.P."/>
            <person name="Hicks K.A."/>
        </authorList>
    </citation>
    <scope>NUCLEOTIDE SEQUENCE [LARGE SCALE GENOMIC DNA]</scope>
</reference>
<gene>
    <name evidence="1" type="ORF">CY35_07G115000</name>
</gene>
<evidence type="ECO:0000313" key="2">
    <source>
        <dbReference type="Proteomes" id="UP000828922"/>
    </source>
</evidence>
<keyword evidence="2" id="KW-1185">Reference proteome</keyword>
<proteinExistence type="predicted"/>
<organism evidence="1 2">
    <name type="scientific">Sphagnum magellanicum</name>
    <dbReference type="NCBI Taxonomy" id="128215"/>
    <lineage>
        <taxon>Eukaryota</taxon>
        <taxon>Viridiplantae</taxon>
        <taxon>Streptophyta</taxon>
        <taxon>Embryophyta</taxon>
        <taxon>Bryophyta</taxon>
        <taxon>Sphagnophytina</taxon>
        <taxon>Sphagnopsida</taxon>
        <taxon>Sphagnales</taxon>
        <taxon>Sphagnaceae</taxon>
        <taxon>Sphagnum</taxon>
    </lineage>
</organism>
<evidence type="ECO:0000313" key="1">
    <source>
        <dbReference type="EMBL" id="KAH9558015.1"/>
    </source>
</evidence>
<accession>A0ACB8HQH3</accession>